<keyword evidence="4 6" id="KW-0215">Deoxyribonucleotide synthesis</keyword>
<dbReference type="PRINTS" id="PR01183">
    <property type="entry name" value="RIBORDTASEM1"/>
</dbReference>
<evidence type="ECO:0000256" key="6">
    <source>
        <dbReference type="RuleBase" id="RU003410"/>
    </source>
</evidence>
<dbReference type="Pfam" id="PF00317">
    <property type="entry name" value="Ribonuc_red_lgN"/>
    <property type="match status" value="1"/>
</dbReference>
<evidence type="ECO:0000259" key="8">
    <source>
        <dbReference type="Pfam" id="PF02867"/>
    </source>
</evidence>
<evidence type="ECO:0000259" key="7">
    <source>
        <dbReference type="Pfam" id="PF00317"/>
    </source>
</evidence>
<organism evidence="9 10">
    <name type="scientific">Novosphingobium jiangmenense</name>
    <dbReference type="NCBI Taxonomy" id="2791981"/>
    <lineage>
        <taxon>Bacteria</taxon>
        <taxon>Pseudomonadati</taxon>
        <taxon>Pseudomonadota</taxon>
        <taxon>Alphaproteobacteria</taxon>
        <taxon>Sphingomonadales</taxon>
        <taxon>Sphingomonadaceae</taxon>
        <taxon>Novosphingobium</taxon>
    </lineage>
</organism>
<dbReference type="SUPFAM" id="SSF51998">
    <property type="entry name" value="PFL-like glycyl radical enzymes"/>
    <property type="match status" value="1"/>
</dbReference>
<dbReference type="PANTHER" id="PTHR11573:SF6">
    <property type="entry name" value="RIBONUCLEOSIDE-DIPHOSPHATE REDUCTASE LARGE SUBUNIT"/>
    <property type="match status" value="1"/>
</dbReference>
<dbReference type="Gene3D" id="3.20.70.20">
    <property type="match status" value="1"/>
</dbReference>
<dbReference type="InterPro" id="IPR039718">
    <property type="entry name" value="Rrm1"/>
</dbReference>
<dbReference type="InterPro" id="IPR000788">
    <property type="entry name" value="RNR_lg_C"/>
</dbReference>
<evidence type="ECO:0000256" key="1">
    <source>
        <dbReference type="ARBA" id="ARBA00010406"/>
    </source>
</evidence>
<evidence type="ECO:0000256" key="4">
    <source>
        <dbReference type="ARBA" id="ARBA00023116"/>
    </source>
</evidence>
<dbReference type="RefSeq" id="WP_196275569.1">
    <property type="nucleotide sequence ID" value="NZ_JADQDC010000005.1"/>
</dbReference>
<accession>A0ABS0HGU5</accession>
<feature type="domain" description="Ribonucleotide reductase large subunit C-terminal" evidence="8">
    <location>
        <begin position="153"/>
        <end position="471"/>
    </location>
</feature>
<evidence type="ECO:0000256" key="2">
    <source>
        <dbReference type="ARBA" id="ARBA00012274"/>
    </source>
</evidence>
<feature type="domain" description="Ribonucleotide reductase large subunit N-terminal" evidence="7">
    <location>
        <begin position="84"/>
        <end position="149"/>
    </location>
</feature>
<dbReference type="Proteomes" id="UP000600799">
    <property type="component" value="Unassembled WGS sequence"/>
</dbReference>
<comment type="function">
    <text evidence="6">Provides the precursors necessary for DNA synthesis. Catalyzes the biosynthesis of deoxyribonucleotides from the corresponding ribonucleotides.</text>
</comment>
<protein>
    <recommendedName>
        <fullName evidence="2 6">Ribonucleoside-diphosphate reductase</fullName>
        <ecNumber evidence="2 6">1.17.4.1</ecNumber>
    </recommendedName>
</protein>
<proteinExistence type="inferred from homology"/>
<dbReference type="EMBL" id="JADQDC010000005">
    <property type="protein sequence ID" value="MBF9151250.1"/>
    <property type="molecule type" value="Genomic_DNA"/>
</dbReference>
<comment type="caution">
    <text evidence="9">The sequence shown here is derived from an EMBL/GenBank/DDBJ whole genome shotgun (WGS) entry which is preliminary data.</text>
</comment>
<evidence type="ECO:0000313" key="9">
    <source>
        <dbReference type="EMBL" id="MBF9151250.1"/>
    </source>
</evidence>
<keyword evidence="3 6" id="KW-0560">Oxidoreductase</keyword>
<keyword evidence="10" id="KW-1185">Reference proteome</keyword>
<comment type="similarity">
    <text evidence="1 6">Belongs to the ribonucleoside diphosphate reductase large chain family.</text>
</comment>
<dbReference type="PANTHER" id="PTHR11573">
    <property type="entry name" value="RIBONUCLEOSIDE-DIPHOSPHATE REDUCTASE LARGE CHAIN"/>
    <property type="match status" value="1"/>
</dbReference>
<evidence type="ECO:0000313" key="10">
    <source>
        <dbReference type="Proteomes" id="UP000600799"/>
    </source>
</evidence>
<evidence type="ECO:0000256" key="3">
    <source>
        <dbReference type="ARBA" id="ARBA00023002"/>
    </source>
</evidence>
<dbReference type="InterPro" id="IPR008926">
    <property type="entry name" value="RNR_R1-su_N"/>
</dbReference>
<dbReference type="Pfam" id="PF02867">
    <property type="entry name" value="Ribonuc_red_lgC"/>
    <property type="match status" value="2"/>
</dbReference>
<dbReference type="CDD" id="cd01679">
    <property type="entry name" value="RNR_I"/>
    <property type="match status" value="1"/>
</dbReference>
<comment type="catalytic activity">
    <reaction evidence="5 6">
        <text>a 2'-deoxyribonucleoside 5'-diphosphate + [thioredoxin]-disulfide + H2O = a ribonucleoside 5'-diphosphate + [thioredoxin]-dithiol</text>
        <dbReference type="Rhea" id="RHEA:23252"/>
        <dbReference type="Rhea" id="RHEA-COMP:10698"/>
        <dbReference type="Rhea" id="RHEA-COMP:10700"/>
        <dbReference type="ChEBI" id="CHEBI:15377"/>
        <dbReference type="ChEBI" id="CHEBI:29950"/>
        <dbReference type="ChEBI" id="CHEBI:50058"/>
        <dbReference type="ChEBI" id="CHEBI:57930"/>
        <dbReference type="ChEBI" id="CHEBI:73316"/>
        <dbReference type="EC" id="1.17.4.1"/>
    </reaction>
</comment>
<feature type="domain" description="Ribonucleotide reductase large subunit C-terminal" evidence="8">
    <location>
        <begin position="481"/>
        <end position="627"/>
    </location>
</feature>
<dbReference type="SUPFAM" id="SSF48168">
    <property type="entry name" value="R1 subunit of ribonucleotide reductase, N-terminal domain"/>
    <property type="match status" value="1"/>
</dbReference>
<dbReference type="EC" id="1.17.4.1" evidence="2 6"/>
<evidence type="ECO:0000256" key="5">
    <source>
        <dbReference type="ARBA" id="ARBA00047754"/>
    </source>
</evidence>
<dbReference type="NCBIfam" id="NF006577">
    <property type="entry name" value="PRK09102.1"/>
    <property type="match status" value="1"/>
</dbReference>
<sequence length="668" mass="73204">MDFRTGDGSVVAQDELALADAAAAAGGEAKALDMNSKDAGSDALVAGMAATVAAAAVAAAPVSDSKKVNPRRFTIVTDDSRDARLTDFGKDTLDDRYLLPGEKYQDLFARVADAYADDQEHAQRLYDYISKLWFMPATPVLSNGGTGRGLPISCYLNSVDDSLEGIVATWNENVWLASRGGGIGTYWGKVRGIGESVGLNGKTSGIIPFVRVMDSLTLAISQGSLRRGSAACYLDVSHPEIEEFLEIRKPSGDFNRKALNLHHGVLLTDEFMEAVRDGAEFHLRSPKDGSVRSTVDARSLFQKLVETRLATGEPYIVFNDTVNRMMPKHHRELGLKVSTSNLCSEITLPTGRDHLGNDRTAVCCLSSLNLETWDEWNGDKRFIEDVLRFLDNVLQDYIDRAPDEMARAKYSAARERSVGMGVMGFHSFLQLKGIAFESAMAKAWNLKMFKHIAAKADEASILLAQERGACPDAAEMGVMQRFSCKMAIAPTASISIICGGTSACIEPIPANIYTHKTLSGSFVVENPYLKKLLAAKSKDSTNVWNSILEQGGSVQHLDFLSPEEKAVFKTSFEIDQRWLLEFAADRTPYIDQAQSLNLYIPADVDKWDLMMLHFQAWEKGIKSLYYLRSKSVQRAGFAGGVEADNTAEAPKIELSAGQTDYEECLACQ</sequence>
<gene>
    <name evidence="9" type="ORF">I2488_09575</name>
</gene>
<dbReference type="GO" id="GO:0004748">
    <property type="term" value="F:ribonucleoside-diphosphate reductase activity, thioredoxin disulfide as acceptor"/>
    <property type="evidence" value="ECO:0007669"/>
    <property type="project" value="UniProtKB-EC"/>
</dbReference>
<name>A0ABS0HGU5_9SPHN</name>
<reference evidence="9 10" key="1">
    <citation type="submission" date="2020-11" db="EMBL/GenBank/DDBJ databases">
        <title>The genome sequence of Novosphingobium sp. 1Y9A.</title>
        <authorList>
            <person name="Liu Y."/>
        </authorList>
    </citation>
    <scope>NUCLEOTIDE SEQUENCE [LARGE SCALE GENOMIC DNA]</scope>
    <source>
        <strain evidence="9 10">1Y9A</strain>
    </source>
</reference>
<dbReference type="InterPro" id="IPR013509">
    <property type="entry name" value="RNR_lsu_N"/>
</dbReference>